<dbReference type="OMA" id="MNDANRW"/>
<dbReference type="InterPro" id="IPR038185">
    <property type="entry name" value="MyTH4_dom_sf"/>
</dbReference>
<dbReference type="RefSeq" id="XP_001746016.1">
    <property type="nucleotide sequence ID" value="XM_001745964.1"/>
</dbReference>
<dbReference type="PANTHER" id="PTHR46049:SF3">
    <property type="entry name" value="MYOSIN VIIA"/>
    <property type="match status" value="1"/>
</dbReference>
<feature type="domain" description="PH" evidence="1">
    <location>
        <begin position="135"/>
        <end position="234"/>
    </location>
</feature>
<evidence type="ECO:0008006" key="5">
    <source>
        <dbReference type="Google" id="ProtNLM"/>
    </source>
</evidence>
<dbReference type="Gene3D" id="2.30.29.30">
    <property type="entry name" value="Pleckstrin-homology domain (PH domain)/Phosphotyrosine-binding domain (PTB)"/>
    <property type="match status" value="1"/>
</dbReference>
<evidence type="ECO:0000259" key="2">
    <source>
        <dbReference type="PROSITE" id="PS51016"/>
    </source>
</evidence>
<keyword evidence="4" id="KW-1185">Reference proteome</keyword>
<dbReference type="Proteomes" id="UP000001357">
    <property type="component" value="Unassembled WGS sequence"/>
</dbReference>
<dbReference type="SMART" id="SM00233">
    <property type="entry name" value="PH"/>
    <property type="match status" value="2"/>
</dbReference>
<dbReference type="Pfam" id="PF00169">
    <property type="entry name" value="PH"/>
    <property type="match status" value="1"/>
</dbReference>
<dbReference type="AlphaFoldDB" id="A9V0N4"/>
<feature type="domain" description="MyTH4" evidence="2">
    <location>
        <begin position="270"/>
        <end position="439"/>
    </location>
</feature>
<dbReference type="InParanoid" id="A9V0N4"/>
<evidence type="ECO:0000259" key="1">
    <source>
        <dbReference type="PROSITE" id="PS50003"/>
    </source>
</evidence>
<dbReference type="PROSITE" id="PS50003">
    <property type="entry name" value="PH_DOMAIN"/>
    <property type="match status" value="1"/>
</dbReference>
<dbReference type="CDD" id="cd00821">
    <property type="entry name" value="PH"/>
    <property type="match status" value="1"/>
</dbReference>
<proteinExistence type="predicted"/>
<organism evidence="3 4">
    <name type="scientific">Monosiga brevicollis</name>
    <name type="common">Choanoflagellate</name>
    <dbReference type="NCBI Taxonomy" id="81824"/>
    <lineage>
        <taxon>Eukaryota</taxon>
        <taxon>Choanoflagellata</taxon>
        <taxon>Craspedida</taxon>
        <taxon>Salpingoecidae</taxon>
        <taxon>Monosiga</taxon>
    </lineage>
</organism>
<evidence type="ECO:0000313" key="4">
    <source>
        <dbReference type="Proteomes" id="UP000001357"/>
    </source>
</evidence>
<accession>A9V0N4</accession>
<dbReference type="InterPro" id="IPR001849">
    <property type="entry name" value="PH_domain"/>
</dbReference>
<reference evidence="3 4" key="1">
    <citation type="journal article" date="2008" name="Nature">
        <title>The genome of the choanoflagellate Monosiga brevicollis and the origin of metazoans.</title>
        <authorList>
            <consortium name="JGI Sequencing"/>
            <person name="King N."/>
            <person name="Westbrook M.J."/>
            <person name="Young S.L."/>
            <person name="Kuo A."/>
            <person name="Abedin M."/>
            <person name="Chapman J."/>
            <person name="Fairclough S."/>
            <person name="Hellsten U."/>
            <person name="Isogai Y."/>
            <person name="Letunic I."/>
            <person name="Marr M."/>
            <person name="Pincus D."/>
            <person name="Putnam N."/>
            <person name="Rokas A."/>
            <person name="Wright K.J."/>
            <person name="Zuzow R."/>
            <person name="Dirks W."/>
            <person name="Good M."/>
            <person name="Goodstein D."/>
            <person name="Lemons D."/>
            <person name="Li W."/>
            <person name="Lyons J.B."/>
            <person name="Morris A."/>
            <person name="Nichols S."/>
            <person name="Richter D.J."/>
            <person name="Salamov A."/>
            <person name="Bork P."/>
            <person name="Lim W.A."/>
            <person name="Manning G."/>
            <person name="Miller W.T."/>
            <person name="McGinnis W."/>
            <person name="Shapiro H."/>
            <person name="Tjian R."/>
            <person name="Grigoriev I.V."/>
            <person name="Rokhsar D."/>
        </authorList>
    </citation>
    <scope>NUCLEOTIDE SEQUENCE [LARGE SCALE GENOMIC DNA]</scope>
    <source>
        <strain evidence="4">MX1 / ATCC 50154</strain>
    </source>
</reference>
<dbReference type="SUPFAM" id="SSF50729">
    <property type="entry name" value="PH domain-like"/>
    <property type="match status" value="2"/>
</dbReference>
<dbReference type="InterPro" id="IPR011993">
    <property type="entry name" value="PH-like_dom_sf"/>
</dbReference>
<sequence length="459" mass="51145">MFTVFVFYFPPSNNNNNNRRRRKTVHAIKVGILDREHGLLKKRKPHLVALVEEPGGRLLRWHKTASPDSPIEMDVPLKSIVAVGRLVESDNNTYFVVSSDSGNFTFIAPTIDDLQTWVKLLSPQALSRQSSTSDDDRVCGLLSVDKKKDRWCVLRKASIVMFKAKGDKDPVGAIVLDSLCTVKPPETSEKLSARRATVSGYTFNIYTASRDWALKAKTMNDANRWVTALQDAIEACPSLTTPFSKLANRHAGADAFELEEVIADRVLLCFSDEGLDMPLTPLPYGSIGKRPSGNEYGFHHIEAMHIYNSLLPGQSSRFGDLSDVHKLARNLFLVCQDVPMLRNEIFMQILKQTTRHPRPGSPEHMVYWFLLAALCSHHVPSGAQDKFLRSMLRMTAAHSEYPSSVKKAANFCLEALSGAKSPVFHDALMKDILDGSAFDRQADGLVLDREITLADDSAC</sequence>
<dbReference type="EMBL" id="CH991552">
    <property type="protein sequence ID" value="EDQ88911.1"/>
    <property type="molecule type" value="Genomic_DNA"/>
</dbReference>
<dbReference type="PROSITE" id="PS51016">
    <property type="entry name" value="MYTH4"/>
    <property type="match status" value="1"/>
</dbReference>
<dbReference type="GeneID" id="5891471"/>
<protein>
    <recommendedName>
        <fullName evidence="5">PH domain-containing protein</fullName>
    </recommendedName>
</protein>
<dbReference type="KEGG" id="mbr:MONBRDRAFT_25611"/>
<dbReference type="eggNOG" id="KOG4229">
    <property type="taxonomic scope" value="Eukaryota"/>
</dbReference>
<dbReference type="PANTHER" id="PTHR46049">
    <property type="entry name" value="AGAP003327-PA"/>
    <property type="match status" value="1"/>
</dbReference>
<dbReference type="InterPro" id="IPR051724">
    <property type="entry name" value="Actin_motor_Myosin"/>
</dbReference>
<evidence type="ECO:0000313" key="3">
    <source>
        <dbReference type="EMBL" id="EDQ88911.1"/>
    </source>
</evidence>
<dbReference type="Pfam" id="PF00784">
    <property type="entry name" value="MyTH4"/>
    <property type="match status" value="1"/>
</dbReference>
<dbReference type="GO" id="GO:0005856">
    <property type="term" value="C:cytoskeleton"/>
    <property type="evidence" value="ECO:0007669"/>
    <property type="project" value="InterPro"/>
</dbReference>
<name>A9V0N4_MONBE</name>
<gene>
    <name evidence="3" type="ORF">MONBRDRAFT_25611</name>
</gene>
<dbReference type="InterPro" id="IPR000857">
    <property type="entry name" value="MyTH4_dom"/>
</dbReference>
<dbReference type="Gene3D" id="1.25.40.530">
    <property type="entry name" value="MyTH4 domain"/>
    <property type="match status" value="1"/>
</dbReference>